<dbReference type="Proteomes" id="UP000818603">
    <property type="component" value="Unassembled WGS sequence"/>
</dbReference>
<dbReference type="Gene3D" id="3.30.70.890">
    <property type="entry name" value="GHMP kinase, C-terminal domain"/>
    <property type="match status" value="1"/>
</dbReference>
<dbReference type="FunFam" id="3.30.70.890:FF:000001">
    <property type="entry name" value="Galactokinase"/>
    <property type="match status" value="1"/>
</dbReference>
<keyword evidence="4" id="KW-0547">Nucleotide-binding</keyword>
<evidence type="ECO:0000313" key="17">
    <source>
        <dbReference type="Proteomes" id="UP000818603"/>
    </source>
</evidence>
<dbReference type="PANTHER" id="PTHR10457">
    <property type="entry name" value="MEVALONATE KINASE/GALACTOKINASE"/>
    <property type="match status" value="1"/>
</dbReference>
<evidence type="ECO:0000259" key="12">
    <source>
        <dbReference type="Pfam" id="PF08544"/>
    </source>
</evidence>
<name>A0A8J3A4F6_9PROT</name>
<comment type="caution">
    <text evidence="14">The sequence shown here is derived from an EMBL/GenBank/DDBJ whole genome shotgun (WGS) entry which is preliminary data.</text>
</comment>
<dbReference type="InterPro" id="IPR020568">
    <property type="entry name" value="Ribosomal_Su5_D2-typ_SF"/>
</dbReference>
<dbReference type="InterPro" id="IPR000705">
    <property type="entry name" value="Galactokinase"/>
</dbReference>
<dbReference type="PRINTS" id="PR00473">
    <property type="entry name" value="GALCTOKINASE"/>
</dbReference>
<dbReference type="SUPFAM" id="SSF54211">
    <property type="entry name" value="Ribosomal protein S5 domain 2-like"/>
    <property type="match status" value="1"/>
</dbReference>
<dbReference type="InterPro" id="IPR019741">
    <property type="entry name" value="Galactokinase_CS"/>
</dbReference>
<organism evidence="14 16">
    <name type="scientific">Aquisalinus luteolus</name>
    <dbReference type="NCBI Taxonomy" id="1566827"/>
    <lineage>
        <taxon>Bacteria</taxon>
        <taxon>Pseudomonadati</taxon>
        <taxon>Pseudomonadota</taxon>
        <taxon>Alphaproteobacteria</taxon>
        <taxon>Parvularculales</taxon>
        <taxon>Parvularculaceae</taxon>
        <taxon>Aquisalinus</taxon>
    </lineage>
</organism>
<sequence>MVMTKQKERTDYRTVQTVPGRVNIIGEHTDYNGGAVLPALVNRSITVTVSLNAGERLCIHSSTFGETKNRPTRFSRDGHWSDYVAAVFAFLSDNGLFSGGADISLESDIPAGTGLSSSAALLVACLKAARDLSVFDVSDKTIALWAQQIENKFLGVPCGIMDQMAVALGEPGNALFLDTRTLQVEQVPLPDGHTIAVCHSGIQRRLDEGRYAIRRAECEEGKKLLGEPNPCLMGDETFERALALATPINRRMRHQRTEHIRVLKAVDAMRAGDVDTLGRLMDESHVSMRDDFEITHPVLDGMVLRARQHGALGSRMTGGGFGGCFVSLVPDNIFPRWQQLMNDDFPQITLI</sequence>
<dbReference type="GO" id="GO:0005829">
    <property type="term" value="C:cytosol"/>
    <property type="evidence" value="ECO:0007669"/>
    <property type="project" value="TreeGrafter"/>
</dbReference>
<dbReference type="NCBIfam" id="TIGR00131">
    <property type="entry name" value="gal_kin"/>
    <property type="match status" value="1"/>
</dbReference>
<evidence type="ECO:0000259" key="11">
    <source>
        <dbReference type="Pfam" id="PF00288"/>
    </source>
</evidence>
<reference evidence="15 17" key="2">
    <citation type="submission" date="2020-02" db="EMBL/GenBank/DDBJ databases">
        <title>Genome sequence of Parvularcula flava strain NH6-79.</title>
        <authorList>
            <person name="Abdul Karim M.H."/>
            <person name="Lam M.Q."/>
            <person name="Chen S.J."/>
            <person name="Yahya A."/>
            <person name="Shahir S."/>
            <person name="Shamsir M.S."/>
            <person name="Chong C.S."/>
        </authorList>
    </citation>
    <scope>NUCLEOTIDE SEQUENCE [LARGE SCALE GENOMIC DNA]</scope>
    <source>
        <strain evidence="15 17">NH6-79</strain>
    </source>
</reference>
<dbReference type="GO" id="GO:0006012">
    <property type="term" value="P:galactose metabolic process"/>
    <property type="evidence" value="ECO:0007669"/>
    <property type="project" value="UniProtKB-UniRule"/>
</dbReference>
<dbReference type="SUPFAM" id="SSF55060">
    <property type="entry name" value="GHMP Kinase, C-terminal domain"/>
    <property type="match status" value="1"/>
</dbReference>
<evidence type="ECO:0000256" key="4">
    <source>
        <dbReference type="ARBA" id="ARBA00022741"/>
    </source>
</evidence>
<dbReference type="EMBL" id="BMGZ01000001">
    <property type="protein sequence ID" value="GGH92217.1"/>
    <property type="molecule type" value="Genomic_DNA"/>
</dbReference>
<dbReference type="PROSITE" id="PS00106">
    <property type="entry name" value="GALACTOKINASE"/>
    <property type="match status" value="1"/>
</dbReference>
<keyword evidence="8" id="KW-0299">Galactose metabolism</keyword>
<dbReference type="GO" id="GO:0046872">
    <property type="term" value="F:metal ion binding"/>
    <property type="evidence" value="ECO:0007669"/>
    <property type="project" value="UniProtKB-KW"/>
</dbReference>
<evidence type="ECO:0000256" key="7">
    <source>
        <dbReference type="ARBA" id="ARBA00022842"/>
    </source>
</evidence>
<dbReference type="PIRSF" id="PIRSF000530">
    <property type="entry name" value="Galactokinase"/>
    <property type="match status" value="1"/>
</dbReference>
<gene>
    <name evidence="15" type="primary">galK</name>
    <name evidence="15" type="ORF">FF098_000590</name>
    <name evidence="14" type="ORF">GCM10011355_01190</name>
</gene>
<keyword evidence="5" id="KW-0418">Kinase</keyword>
<protein>
    <recommendedName>
        <fullName evidence="10">Galactokinase</fullName>
        <ecNumber evidence="10">2.7.1.6</ecNumber>
    </recommendedName>
</protein>
<keyword evidence="7" id="KW-0460">Magnesium</keyword>
<dbReference type="RefSeq" id="WP_155135880.1">
    <property type="nucleotide sequence ID" value="NZ_BMGZ01000001.1"/>
</dbReference>
<evidence type="ECO:0000256" key="10">
    <source>
        <dbReference type="NCBIfam" id="TIGR00131"/>
    </source>
</evidence>
<evidence type="ECO:0000259" key="13">
    <source>
        <dbReference type="Pfam" id="PF10509"/>
    </source>
</evidence>
<dbReference type="InterPro" id="IPR019539">
    <property type="entry name" value="GalKase_N"/>
</dbReference>
<dbReference type="GO" id="GO:0005524">
    <property type="term" value="F:ATP binding"/>
    <property type="evidence" value="ECO:0007669"/>
    <property type="project" value="UniProtKB-UniRule"/>
</dbReference>
<dbReference type="PANTHER" id="PTHR10457:SF7">
    <property type="entry name" value="GALACTOKINASE-RELATED"/>
    <property type="match status" value="1"/>
</dbReference>
<evidence type="ECO:0000256" key="2">
    <source>
        <dbReference type="ARBA" id="ARBA00022679"/>
    </source>
</evidence>
<evidence type="ECO:0000256" key="1">
    <source>
        <dbReference type="ARBA" id="ARBA00006566"/>
    </source>
</evidence>
<reference evidence="14" key="3">
    <citation type="submission" date="2020-09" db="EMBL/GenBank/DDBJ databases">
        <authorList>
            <person name="Sun Q."/>
            <person name="Zhou Y."/>
        </authorList>
    </citation>
    <scope>NUCLEOTIDE SEQUENCE</scope>
    <source>
        <strain evidence="14">CGMCC 1.14984</strain>
    </source>
</reference>
<feature type="domain" description="GHMP kinase N-terminal" evidence="11">
    <location>
        <begin position="83"/>
        <end position="169"/>
    </location>
</feature>
<proteinExistence type="inferred from homology"/>
<dbReference type="AlphaFoldDB" id="A0A8J3A4F6"/>
<dbReference type="EMBL" id="VCJR02000001">
    <property type="protein sequence ID" value="NHK26398.1"/>
    <property type="molecule type" value="Genomic_DNA"/>
</dbReference>
<reference evidence="14" key="1">
    <citation type="journal article" date="2014" name="Int. J. Syst. Evol. Microbiol.">
        <title>Complete genome sequence of Corynebacterium casei LMG S-19264T (=DSM 44701T), isolated from a smear-ripened cheese.</title>
        <authorList>
            <consortium name="US DOE Joint Genome Institute (JGI-PGF)"/>
            <person name="Walter F."/>
            <person name="Albersmeier A."/>
            <person name="Kalinowski J."/>
            <person name="Ruckert C."/>
        </authorList>
    </citation>
    <scope>NUCLEOTIDE SEQUENCE</scope>
    <source>
        <strain evidence="14">CGMCC 1.14984</strain>
    </source>
</reference>
<keyword evidence="3" id="KW-0479">Metal-binding</keyword>
<keyword evidence="2 15" id="KW-0808">Transferase</keyword>
<dbReference type="EC" id="2.7.1.6" evidence="10"/>
<dbReference type="Gene3D" id="3.30.230.10">
    <property type="match status" value="1"/>
</dbReference>
<evidence type="ECO:0000313" key="14">
    <source>
        <dbReference type="EMBL" id="GGH92217.1"/>
    </source>
</evidence>
<dbReference type="InterPro" id="IPR006204">
    <property type="entry name" value="GHMP_kinase_N_dom"/>
</dbReference>
<dbReference type="Pfam" id="PF10509">
    <property type="entry name" value="GalKase_gal_bdg"/>
    <property type="match status" value="1"/>
</dbReference>
<keyword evidence="6" id="KW-0067">ATP-binding</keyword>
<evidence type="ECO:0000256" key="8">
    <source>
        <dbReference type="ARBA" id="ARBA00023144"/>
    </source>
</evidence>
<evidence type="ECO:0000256" key="9">
    <source>
        <dbReference type="ARBA" id="ARBA00023277"/>
    </source>
</evidence>
<accession>A0A8J3A4F6</accession>
<dbReference type="InterPro" id="IPR006206">
    <property type="entry name" value="Mevalonate/galactokinase"/>
</dbReference>
<dbReference type="GO" id="GO:0004335">
    <property type="term" value="F:galactokinase activity"/>
    <property type="evidence" value="ECO:0007669"/>
    <property type="project" value="UniProtKB-UniRule"/>
</dbReference>
<feature type="domain" description="GHMP kinase C-terminal" evidence="12">
    <location>
        <begin position="266"/>
        <end position="331"/>
    </location>
</feature>
<dbReference type="InterPro" id="IPR006203">
    <property type="entry name" value="GHMP_knse_ATP-bd_CS"/>
</dbReference>
<evidence type="ECO:0000313" key="15">
    <source>
        <dbReference type="EMBL" id="NHK26398.1"/>
    </source>
</evidence>
<keyword evidence="9" id="KW-0119">Carbohydrate metabolism</keyword>
<dbReference type="PRINTS" id="PR00959">
    <property type="entry name" value="MEVGALKINASE"/>
</dbReference>
<dbReference type="InterPro" id="IPR036554">
    <property type="entry name" value="GHMP_kinase_C_sf"/>
</dbReference>
<evidence type="ECO:0000313" key="16">
    <source>
        <dbReference type="Proteomes" id="UP000621856"/>
    </source>
</evidence>
<dbReference type="PROSITE" id="PS00627">
    <property type="entry name" value="GHMP_KINASES_ATP"/>
    <property type="match status" value="1"/>
</dbReference>
<evidence type="ECO:0000256" key="5">
    <source>
        <dbReference type="ARBA" id="ARBA00022777"/>
    </source>
</evidence>
<dbReference type="Pfam" id="PF00288">
    <property type="entry name" value="GHMP_kinases_N"/>
    <property type="match status" value="1"/>
</dbReference>
<keyword evidence="17" id="KW-1185">Reference proteome</keyword>
<evidence type="ECO:0000256" key="3">
    <source>
        <dbReference type="ARBA" id="ARBA00022723"/>
    </source>
</evidence>
<dbReference type="Pfam" id="PF08544">
    <property type="entry name" value="GHMP_kinases_C"/>
    <property type="match status" value="1"/>
</dbReference>
<comment type="similarity">
    <text evidence="1">Belongs to the GHMP kinase family. GalK subfamily.</text>
</comment>
<feature type="domain" description="Galactokinase N-terminal" evidence="13">
    <location>
        <begin position="15"/>
        <end position="50"/>
    </location>
</feature>
<dbReference type="InterPro" id="IPR014721">
    <property type="entry name" value="Ribsml_uS5_D2-typ_fold_subgr"/>
</dbReference>
<dbReference type="InterPro" id="IPR013750">
    <property type="entry name" value="GHMP_kinase_C_dom"/>
</dbReference>
<evidence type="ECO:0000256" key="6">
    <source>
        <dbReference type="ARBA" id="ARBA00022840"/>
    </source>
</evidence>
<dbReference type="Proteomes" id="UP000621856">
    <property type="component" value="Unassembled WGS sequence"/>
</dbReference>